<protein>
    <recommendedName>
        <fullName evidence="5">Lipoprotein</fullName>
    </recommendedName>
</protein>
<evidence type="ECO:0000313" key="4">
    <source>
        <dbReference type="Proteomes" id="UP001196379"/>
    </source>
</evidence>
<evidence type="ECO:0000313" key="3">
    <source>
        <dbReference type="Proteomes" id="UP000732858"/>
    </source>
</evidence>
<dbReference type="AlphaFoldDB" id="A0A949WHV1"/>
<organism evidence="2 3">
    <name type="scientific">Ursidibacter maritimus</name>
    <dbReference type="NCBI Taxonomy" id="1331689"/>
    <lineage>
        <taxon>Bacteria</taxon>
        <taxon>Pseudomonadati</taxon>
        <taxon>Pseudomonadota</taxon>
        <taxon>Gammaproteobacteria</taxon>
        <taxon>Pasteurellales</taxon>
        <taxon>Pasteurellaceae</taxon>
        <taxon>Ursidibacter</taxon>
    </lineage>
</organism>
<reference evidence="2 4" key="1">
    <citation type="journal article" date="2021" name="Mol. Ecol.">
        <title>Polar bear-adapted Ursidibacter maritimus are remarkably conserved after generations in captivity.</title>
        <authorList>
            <person name="Espinosa-Gongora C."/>
            <person name="Hansen M.J."/>
            <person name="Bertelsen M.F."/>
            <person name="Bojesen A.M."/>
        </authorList>
    </citation>
    <scope>NUCLEOTIDE SEQUENCE</scope>
    <source>
        <strain evidence="2">Pb43105x</strain>
        <strain evidence="1 4">Pb43106</strain>
    </source>
</reference>
<dbReference type="Proteomes" id="UP000732858">
    <property type="component" value="Unassembled WGS sequence"/>
</dbReference>
<proteinExistence type="predicted"/>
<gene>
    <name evidence="1" type="ORF">HT657_02770</name>
    <name evidence="2" type="ORF">HT672_02325</name>
</gene>
<sequence length="151" mass="17566">MKLKQFIIPIFCASIVSGCAELAEVNQQVGEWAGKMIEIRDGQQNTTSNTTNTRIEQVTFNNYSDSYKSQSNIDNLFVRLKRELNLKTREAVPNVYYKLELAESEPKIFPKYYTTSVILEKEGKKTIVRWEIYATEEYAQRLEKRLVKAIK</sequence>
<comment type="caution">
    <text evidence="2">The sequence shown here is derived from an EMBL/GenBank/DDBJ whole genome shotgun (WGS) entry which is preliminary data.</text>
</comment>
<dbReference type="PROSITE" id="PS51257">
    <property type="entry name" value="PROKAR_LIPOPROTEIN"/>
    <property type="match status" value="1"/>
</dbReference>
<dbReference type="EMBL" id="JABULY010000001">
    <property type="protein sequence ID" value="MBV6531080.1"/>
    <property type="molecule type" value="Genomic_DNA"/>
</dbReference>
<dbReference type="EMBL" id="JABUMC010000003">
    <property type="protein sequence ID" value="MBV6546136.1"/>
    <property type="molecule type" value="Genomic_DNA"/>
</dbReference>
<evidence type="ECO:0008006" key="5">
    <source>
        <dbReference type="Google" id="ProtNLM"/>
    </source>
</evidence>
<dbReference type="GeneID" id="65548333"/>
<evidence type="ECO:0000313" key="2">
    <source>
        <dbReference type="EMBL" id="MBV6546136.1"/>
    </source>
</evidence>
<keyword evidence="4" id="KW-1185">Reference proteome</keyword>
<name>A0A949WHV1_9PAST</name>
<dbReference type="Proteomes" id="UP001196379">
    <property type="component" value="Unassembled WGS sequence"/>
</dbReference>
<dbReference type="RefSeq" id="WP_157402527.1">
    <property type="nucleotide sequence ID" value="NZ_JABULY010000001.1"/>
</dbReference>
<dbReference type="OrthoDB" id="5680089at2"/>
<accession>A0A949WHV1</accession>
<evidence type="ECO:0000313" key="1">
    <source>
        <dbReference type="EMBL" id="MBV6531080.1"/>
    </source>
</evidence>